<dbReference type="InterPro" id="IPR050288">
    <property type="entry name" value="Cellulose_deg_GH3"/>
</dbReference>
<dbReference type="Pfam" id="PF00933">
    <property type="entry name" value="Glyco_hydro_3"/>
    <property type="match status" value="1"/>
</dbReference>
<evidence type="ECO:0000256" key="1">
    <source>
        <dbReference type="ARBA" id="ARBA00005336"/>
    </source>
</evidence>
<protein>
    <submittedName>
        <fullName evidence="5">Glycoside hydrolase family 3 C-terminal domain-containing protein</fullName>
    </submittedName>
</protein>
<gene>
    <name evidence="5" type="ORF">H8S08_08145</name>
</gene>
<keyword evidence="2 5" id="KW-0378">Hydrolase</keyword>
<dbReference type="InterPro" id="IPR036881">
    <property type="entry name" value="Glyco_hydro_3_C_sf"/>
</dbReference>
<reference evidence="5 6" key="1">
    <citation type="submission" date="2020-08" db="EMBL/GenBank/DDBJ databases">
        <title>Genome public.</title>
        <authorList>
            <person name="Liu C."/>
            <person name="Sun Q."/>
        </authorList>
    </citation>
    <scope>NUCLEOTIDE SEQUENCE [LARGE SCALE GENOMIC DNA]</scope>
    <source>
        <strain evidence="5 6">New-7</strain>
    </source>
</reference>
<dbReference type="InterPro" id="IPR001764">
    <property type="entry name" value="Glyco_hydro_3_N"/>
</dbReference>
<dbReference type="Gene3D" id="2.60.40.10">
    <property type="entry name" value="Immunoglobulins"/>
    <property type="match status" value="1"/>
</dbReference>
<dbReference type="PRINTS" id="PR00133">
    <property type="entry name" value="GLHYDRLASE3"/>
</dbReference>
<dbReference type="PROSITE" id="PS51820">
    <property type="entry name" value="PA14"/>
    <property type="match status" value="1"/>
</dbReference>
<dbReference type="Gene3D" id="3.20.20.300">
    <property type="entry name" value="Glycoside hydrolase, family 3, N-terminal domain"/>
    <property type="match status" value="1"/>
</dbReference>
<organism evidence="5 6">
    <name type="scientific">Alistipes hominis</name>
    <dbReference type="NCBI Taxonomy" id="2763015"/>
    <lineage>
        <taxon>Bacteria</taxon>
        <taxon>Pseudomonadati</taxon>
        <taxon>Bacteroidota</taxon>
        <taxon>Bacteroidia</taxon>
        <taxon>Bacteroidales</taxon>
        <taxon>Rikenellaceae</taxon>
        <taxon>Alistipes</taxon>
    </lineage>
</organism>
<dbReference type="Pfam" id="PF01915">
    <property type="entry name" value="Glyco_hydro_3_C"/>
    <property type="match status" value="1"/>
</dbReference>
<keyword evidence="6" id="KW-1185">Reference proteome</keyword>
<accession>A0ABR7CMY1</accession>
<dbReference type="Gene3D" id="3.40.50.1700">
    <property type="entry name" value="Glycoside hydrolase family 3 C-terminal domain"/>
    <property type="match status" value="1"/>
</dbReference>
<dbReference type="PANTHER" id="PTHR42715">
    <property type="entry name" value="BETA-GLUCOSIDASE"/>
    <property type="match status" value="1"/>
</dbReference>
<dbReference type="PANTHER" id="PTHR42715:SF10">
    <property type="entry name" value="BETA-GLUCOSIDASE"/>
    <property type="match status" value="1"/>
</dbReference>
<dbReference type="RefSeq" id="WP_118656212.1">
    <property type="nucleotide sequence ID" value="NZ_JACOOK010000003.1"/>
</dbReference>
<sequence length="853" mass="94159">MKKLLCGIGLLLCCGGTLSAQPEVIADPNIPIEERIQNAIERMTPEEKVRLCFGGDKFGEVVLPGVPRLGILPMYAADGPRGIRAGAVTVFPSGLGLAATWNPALVEETGRVIGSESRANGISMVFGPAFNINRDPLGGRFFEYLTEDPFLSGKLAAAQVRGIQSEGVSACIKHFAANGRDLNRNWYMSNVDERTLREIYLRGFEIAVEEGDPWGCMTAANGLNGDLCSDSRWLLNDVLKGEWGFKGLVLTDFCHSRSTEKAALAGLDIDMPWGDFETIKFGKPLMDAVARGDVPQSVLDEMVRRILWVKWKTGMLDHKDMKAGAALNTPENQQVARRAAAESMVLLKNDGGLLPLDIDKTKKVVLIGPNCAQRFCVLGLGGSSGAQAVYETTPLKGLEAKLAGKADLAYLPLTGDSEFQPIPNECWVGKDGRNGVTAVYRKQGSGDVQQERIEPVVDFTWFNASPVPGKIEPGYVHATVEGKLKAPVTGNYTLRLITDDHAELWVSDMGAQAVRNAEAGVPQRNTAMFFFEAGKTYDVRIDYSQSPDGRKNATEMNYWAKDNPSLRLEWAMPSDADIIAGQIAPYREQLADADAIVFVGGTDHNLDCEGRDRTSMQFPQGQTELIRQVSAINGKTIVVLMHGAPIDLPWIDRVPAVLDMFFPGMEGGTAMADILFGDADPSGRLTFSWPERLEDSPVYKLATQDVDNVNYEDSLMVGYRYFDTKRVTPRYEFGYGLSYTTFDYSKMKVKKDGDNCIVTLNVKNTGSRDGAEVVQIYVGQKNCRYTRPVHELKAFDKVFLKPGESREVTFTLDKDAFSYWNPDRRAWVRDSDEFTIEAGHSSRDIRRSAKVRF</sequence>
<dbReference type="Proteomes" id="UP000636891">
    <property type="component" value="Unassembled WGS sequence"/>
</dbReference>
<dbReference type="InterPro" id="IPR013783">
    <property type="entry name" value="Ig-like_fold"/>
</dbReference>
<dbReference type="InterPro" id="IPR026891">
    <property type="entry name" value="Fn3-like"/>
</dbReference>
<evidence type="ECO:0000259" key="4">
    <source>
        <dbReference type="PROSITE" id="PS51820"/>
    </source>
</evidence>
<dbReference type="Pfam" id="PF14310">
    <property type="entry name" value="Fn3-like"/>
    <property type="match status" value="1"/>
</dbReference>
<dbReference type="SMART" id="SM01217">
    <property type="entry name" value="Fn3_like"/>
    <property type="match status" value="1"/>
</dbReference>
<dbReference type="InterPro" id="IPR002772">
    <property type="entry name" value="Glyco_hydro_3_C"/>
</dbReference>
<feature type="chain" id="PRO_5046029233" evidence="3">
    <location>
        <begin position="20"/>
        <end position="853"/>
    </location>
</feature>
<feature type="signal peptide" evidence="3">
    <location>
        <begin position="1"/>
        <end position="19"/>
    </location>
</feature>
<keyword evidence="3" id="KW-0732">Signal</keyword>
<dbReference type="Pfam" id="PF07691">
    <property type="entry name" value="PA14"/>
    <property type="match status" value="1"/>
</dbReference>
<dbReference type="InterPro" id="IPR036962">
    <property type="entry name" value="Glyco_hydro_3_N_sf"/>
</dbReference>
<comment type="caution">
    <text evidence="5">The sequence shown here is derived from an EMBL/GenBank/DDBJ whole genome shotgun (WGS) entry which is preliminary data.</text>
</comment>
<dbReference type="SUPFAM" id="SSF52279">
    <property type="entry name" value="Beta-D-glucan exohydrolase, C-terminal domain"/>
    <property type="match status" value="1"/>
</dbReference>
<dbReference type="GO" id="GO:0016787">
    <property type="term" value="F:hydrolase activity"/>
    <property type="evidence" value="ECO:0007669"/>
    <property type="project" value="UniProtKB-KW"/>
</dbReference>
<dbReference type="InterPro" id="IPR011658">
    <property type="entry name" value="PA14_dom"/>
</dbReference>
<dbReference type="SUPFAM" id="SSF51445">
    <property type="entry name" value="(Trans)glycosidases"/>
    <property type="match status" value="1"/>
</dbReference>
<evidence type="ECO:0000256" key="3">
    <source>
        <dbReference type="SAM" id="SignalP"/>
    </source>
</evidence>
<dbReference type="EMBL" id="JACOOK010000003">
    <property type="protein sequence ID" value="MBC5616985.1"/>
    <property type="molecule type" value="Genomic_DNA"/>
</dbReference>
<name>A0ABR7CMY1_9BACT</name>
<proteinExistence type="inferred from homology"/>
<dbReference type="Gene3D" id="2.60.120.260">
    <property type="entry name" value="Galactose-binding domain-like"/>
    <property type="match status" value="1"/>
</dbReference>
<comment type="similarity">
    <text evidence="1">Belongs to the glycosyl hydrolase 3 family.</text>
</comment>
<dbReference type="SMART" id="SM00758">
    <property type="entry name" value="PA14"/>
    <property type="match status" value="1"/>
</dbReference>
<evidence type="ECO:0000256" key="2">
    <source>
        <dbReference type="ARBA" id="ARBA00022801"/>
    </source>
</evidence>
<feature type="domain" description="PA14" evidence="4">
    <location>
        <begin position="431"/>
        <end position="584"/>
    </location>
</feature>
<evidence type="ECO:0000313" key="6">
    <source>
        <dbReference type="Proteomes" id="UP000636891"/>
    </source>
</evidence>
<evidence type="ECO:0000313" key="5">
    <source>
        <dbReference type="EMBL" id="MBC5616985.1"/>
    </source>
</evidence>
<dbReference type="InterPro" id="IPR037524">
    <property type="entry name" value="PA14/GLEYA"/>
</dbReference>
<dbReference type="InterPro" id="IPR017853">
    <property type="entry name" value="GH"/>
</dbReference>